<feature type="transmembrane region" description="Helical" evidence="1">
    <location>
        <begin position="83"/>
        <end position="102"/>
    </location>
</feature>
<evidence type="ECO:0000313" key="3">
    <source>
        <dbReference type="Proteomes" id="UP001597511"/>
    </source>
</evidence>
<organism evidence="2 3">
    <name type="scientific">Terrimonas rubra</name>
    <dbReference type="NCBI Taxonomy" id="1035890"/>
    <lineage>
        <taxon>Bacteria</taxon>
        <taxon>Pseudomonadati</taxon>
        <taxon>Bacteroidota</taxon>
        <taxon>Chitinophagia</taxon>
        <taxon>Chitinophagales</taxon>
        <taxon>Chitinophagaceae</taxon>
        <taxon>Terrimonas</taxon>
    </lineage>
</organism>
<comment type="caution">
    <text evidence="2">The sequence shown here is derived from an EMBL/GenBank/DDBJ whole genome shotgun (WGS) entry which is preliminary data.</text>
</comment>
<evidence type="ECO:0008006" key="4">
    <source>
        <dbReference type="Google" id="ProtNLM"/>
    </source>
</evidence>
<feature type="transmembrane region" description="Helical" evidence="1">
    <location>
        <begin position="50"/>
        <end position="71"/>
    </location>
</feature>
<sequence length="162" mass="18195">MKNKLPLFLTIAISLVLLMITYSFWGQLHTLLLPVSGNGFYTAPPLEKTFVNHVLFSIATGLMPLIVYWTWKYAPVTGKQKRIGTVLVILLSITLTIIFHRYQVTGMINHTLNPALQAGIPLSQVHFEKYLLSGFVAGVIISWFLLRETKYQSAVRETGTAT</sequence>
<dbReference type="EMBL" id="JBHUOZ010000001">
    <property type="protein sequence ID" value="MFD2919229.1"/>
    <property type="molecule type" value="Genomic_DNA"/>
</dbReference>
<keyword evidence="3" id="KW-1185">Reference proteome</keyword>
<keyword evidence="1" id="KW-0472">Membrane</keyword>
<accession>A0ABW6A1Q1</accession>
<proteinExistence type="predicted"/>
<dbReference type="RefSeq" id="WP_386096212.1">
    <property type="nucleotide sequence ID" value="NZ_JBHUOZ010000001.1"/>
</dbReference>
<evidence type="ECO:0000256" key="1">
    <source>
        <dbReference type="SAM" id="Phobius"/>
    </source>
</evidence>
<gene>
    <name evidence="2" type="ORF">ACFS6H_05845</name>
</gene>
<keyword evidence="1" id="KW-1133">Transmembrane helix</keyword>
<name>A0ABW6A1Q1_9BACT</name>
<feature type="transmembrane region" description="Helical" evidence="1">
    <location>
        <begin position="130"/>
        <end position="146"/>
    </location>
</feature>
<keyword evidence="1" id="KW-0812">Transmembrane</keyword>
<evidence type="ECO:0000313" key="2">
    <source>
        <dbReference type="EMBL" id="MFD2919229.1"/>
    </source>
</evidence>
<reference evidence="3" key="1">
    <citation type="journal article" date="2019" name="Int. J. Syst. Evol. Microbiol.">
        <title>The Global Catalogue of Microorganisms (GCM) 10K type strain sequencing project: providing services to taxonomists for standard genome sequencing and annotation.</title>
        <authorList>
            <consortium name="The Broad Institute Genomics Platform"/>
            <consortium name="The Broad Institute Genome Sequencing Center for Infectious Disease"/>
            <person name="Wu L."/>
            <person name="Ma J."/>
        </authorList>
    </citation>
    <scope>NUCLEOTIDE SEQUENCE [LARGE SCALE GENOMIC DNA]</scope>
    <source>
        <strain evidence="3">KCTC 23299</strain>
    </source>
</reference>
<dbReference type="Proteomes" id="UP001597511">
    <property type="component" value="Unassembled WGS sequence"/>
</dbReference>
<protein>
    <recommendedName>
        <fullName evidence="4">DUF4293 family protein</fullName>
    </recommendedName>
</protein>